<sequence length="836" mass="93736">MKVINGGIPGKPQDSVEIGHVYSQLALIMAKRAEQLRQTDEKVNKVVDRISAQRDRDYGNLERQLEDHINTKGLKHGENLSTLGLQMVNDFPFGSSENILTGDGWKTYLDPQALTDALQQWQYDEDPRVLARGNDFYTKNNLHLDTLFDARGIKDTDFVDEWKDFTPVVYHGGVIGPVNVKSGITYLPTLPYIQNHSVVEGVSLGVTDSDITAYGWGSKTLKRESTNEYFLLDDYHQHQPLSFTAPGTAGSLAKELAWLEINNDLQTGYGATCYAYDQGIALGLRKVVFGNKLSFDDTFTFTVNGRVMNDQIVTVPWDEYFPGKAVTVLHEGKVYGGLEHDEDLNQLTMFLLVHLNVDGITNLYVFRWEGNYSANACTLTLHPYKDDLLDVLPDNHAFHPVYGRGVIKSTGGHISGRHYGHRTYFLEHSYPHTSFRDLLDSREELLAGSILTEQRLVTNRHYSPLGNSLGRMLLTNDHTVINGQVHADGDWSHYLCHYDGKVGVGGNNFRFNHPVLIFPMAERTMLSREYVNTIQSNGKVGLAGTVWSNENDYQGVLDARGKVGGDIYGKPGYIVPEDLETFKAEHQEWLDFRGGLGYTALVVMQDGEQLHGLEIRADHLRYLDVAYLDVKLTVNGEYHLTRVGDRSVLNESEPAFKHVSNNRRWLMTDFYVHFHNEECHVVIQNPFKHVPGIFEFRLNNGNIGSVIKYVPQPDKAGLIDFAPVVMTLSGPCIPKRVEPGKGEYSNYYGVSVDRYAGEFNTTGLLAIEPGTRMEVNGDPFDIPPGLVARYTPNTKQYIYLTLTNGVVSVLVSGVPVERGQLYAIVETNGTVDLKIT</sequence>
<dbReference type="KEGG" id="vg:40075060"/>
<reference evidence="1 2" key="1">
    <citation type="submission" date="2017-01" db="EMBL/GenBank/DDBJ databases">
        <title>Complete Genome Sequence of Vibrio Parahaemolyticus Bacteriophage pTD1.</title>
        <authorList>
            <person name="Midorikawa Y."/>
            <person name="Sano M."/>
        </authorList>
    </citation>
    <scope>NUCLEOTIDE SEQUENCE [LARGE SCALE GENOMIC DNA]</scope>
    <source>
        <strain evidence="1">PTD1</strain>
    </source>
</reference>
<accession>A0A1Q2U2R5</accession>
<dbReference type="GeneID" id="40075060"/>
<organism evidence="1 2">
    <name type="scientific">Vibrio phage pTD1</name>
    <dbReference type="NCBI Taxonomy" id="1938577"/>
    <lineage>
        <taxon>Viruses</taxon>
        <taxon>Duplodnaviria</taxon>
        <taxon>Heunggongvirae</taxon>
        <taxon>Uroviricota</taxon>
        <taxon>Caudoviricetes</taxon>
        <taxon>Chimalliviridae</taxon>
        <taxon>Gorgonvirinae</taxon>
        <taxon>Tidunavirus</taxon>
        <taxon>Tidunavirus pTD1</taxon>
    </lineage>
</organism>
<protein>
    <submittedName>
        <fullName evidence="1">Uncharacterized protein</fullName>
    </submittedName>
</protein>
<dbReference type="Proteomes" id="UP000221243">
    <property type="component" value="Segment"/>
</dbReference>
<proteinExistence type="predicted"/>
<dbReference type="OrthoDB" id="14337at10239"/>
<dbReference type="RefSeq" id="YP_009599331.1">
    <property type="nucleotide sequence ID" value="NC_041916.1"/>
</dbReference>
<name>A0A1Q2U2R5_9CAUD</name>
<keyword evidence="2" id="KW-1185">Reference proteome</keyword>
<evidence type="ECO:0000313" key="2">
    <source>
        <dbReference type="Proteomes" id="UP000221243"/>
    </source>
</evidence>
<evidence type="ECO:0000313" key="1">
    <source>
        <dbReference type="EMBL" id="BAW98253.1"/>
    </source>
</evidence>
<dbReference type="EMBL" id="AP017972">
    <property type="protein sequence ID" value="BAW98253.1"/>
    <property type="molecule type" value="Genomic_DNA"/>
</dbReference>